<dbReference type="GO" id="GO:0005524">
    <property type="term" value="F:ATP binding"/>
    <property type="evidence" value="ECO:0007669"/>
    <property type="project" value="UniProtKB-KW"/>
</dbReference>
<dbReference type="Pfam" id="PF00176">
    <property type="entry name" value="SNF2-rel_dom"/>
    <property type="match status" value="1"/>
</dbReference>
<gene>
    <name evidence="5" type="ORF">M422DRAFT_267041</name>
</gene>
<dbReference type="InterPro" id="IPR038718">
    <property type="entry name" value="SNF2-like_sf"/>
</dbReference>
<dbReference type="GO" id="GO:0016787">
    <property type="term" value="F:hydrolase activity"/>
    <property type="evidence" value="ECO:0007669"/>
    <property type="project" value="UniProtKB-KW"/>
</dbReference>
<keyword evidence="1" id="KW-0547">Nucleotide-binding</keyword>
<dbReference type="OrthoDB" id="423559at2759"/>
<sequence>MAVALNISLPWQKDETLCYQKLLTKSGPRLMENRDLTMHNQQPWTESLHQSWQLQVEIVITIYHTLMQDFPKAKKKKDQGDMAQDEASNNIIELYEAQNIKNRAPHASKCAARLDATYHWALTDGNPATNTLTDLYRLVRILRLQPFNDWKELNHRIAKEQTRHPDVAGTLPVAKSA</sequence>
<dbReference type="EMBL" id="KN837245">
    <property type="protein sequence ID" value="KIJ31235.1"/>
    <property type="molecule type" value="Genomic_DNA"/>
</dbReference>
<dbReference type="PANTHER" id="PTHR45626">
    <property type="entry name" value="TRANSCRIPTION TERMINATION FACTOR 2-RELATED"/>
    <property type="match status" value="1"/>
</dbReference>
<dbReference type="InterPro" id="IPR000330">
    <property type="entry name" value="SNF2_N"/>
</dbReference>
<dbReference type="PANTHER" id="PTHR45626:SF16">
    <property type="entry name" value="ATP-DEPENDENT HELICASE ULS1"/>
    <property type="match status" value="1"/>
</dbReference>
<evidence type="ECO:0000313" key="6">
    <source>
        <dbReference type="Proteomes" id="UP000054279"/>
    </source>
</evidence>
<dbReference type="AlphaFoldDB" id="A0A0C9V197"/>
<evidence type="ECO:0000259" key="4">
    <source>
        <dbReference type="Pfam" id="PF00176"/>
    </source>
</evidence>
<keyword evidence="3" id="KW-0067">ATP-binding</keyword>
<keyword evidence="6" id="KW-1185">Reference proteome</keyword>
<organism evidence="5 6">
    <name type="scientific">Sphaerobolus stellatus (strain SS14)</name>
    <dbReference type="NCBI Taxonomy" id="990650"/>
    <lineage>
        <taxon>Eukaryota</taxon>
        <taxon>Fungi</taxon>
        <taxon>Dikarya</taxon>
        <taxon>Basidiomycota</taxon>
        <taxon>Agaricomycotina</taxon>
        <taxon>Agaricomycetes</taxon>
        <taxon>Phallomycetidae</taxon>
        <taxon>Geastrales</taxon>
        <taxon>Sphaerobolaceae</taxon>
        <taxon>Sphaerobolus</taxon>
    </lineage>
</organism>
<dbReference type="Gene3D" id="3.40.50.10810">
    <property type="entry name" value="Tandem AAA-ATPase domain"/>
    <property type="match status" value="1"/>
</dbReference>
<dbReference type="InterPro" id="IPR027417">
    <property type="entry name" value="P-loop_NTPase"/>
</dbReference>
<dbReference type="InterPro" id="IPR050628">
    <property type="entry name" value="SNF2_RAD54_helicase_TF"/>
</dbReference>
<accession>A0A0C9V197</accession>
<evidence type="ECO:0000256" key="2">
    <source>
        <dbReference type="ARBA" id="ARBA00022801"/>
    </source>
</evidence>
<dbReference type="GO" id="GO:0008094">
    <property type="term" value="F:ATP-dependent activity, acting on DNA"/>
    <property type="evidence" value="ECO:0007669"/>
    <property type="project" value="TreeGrafter"/>
</dbReference>
<protein>
    <submittedName>
        <fullName evidence="5">Unplaced genomic scaffold SPHSTscaffold_170, whole genome shotgun sequence</fullName>
    </submittedName>
</protein>
<feature type="domain" description="SNF2 N-terminal" evidence="4">
    <location>
        <begin position="45"/>
        <end position="159"/>
    </location>
</feature>
<proteinExistence type="predicted"/>
<keyword evidence="2" id="KW-0378">Hydrolase</keyword>
<dbReference type="GO" id="GO:0005737">
    <property type="term" value="C:cytoplasm"/>
    <property type="evidence" value="ECO:0007669"/>
    <property type="project" value="TreeGrafter"/>
</dbReference>
<evidence type="ECO:0000256" key="1">
    <source>
        <dbReference type="ARBA" id="ARBA00022741"/>
    </source>
</evidence>
<dbReference type="GO" id="GO:0000724">
    <property type="term" value="P:double-strand break repair via homologous recombination"/>
    <property type="evidence" value="ECO:0007669"/>
    <property type="project" value="TreeGrafter"/>
</dbReference>
<dbReference type="GO" id="GO:0005634">
    <property type="term" value="C:nucleus"/>
    <property type="evidence" value="ECO:0007669"/>
    <property type="project" value="TreeGrafter"/>
</dbReference>
<evidence type="ECO:0000256" key="3">
    <source>
        <dbReference type="ARBA" id="ARBA00022840"/>
    </source>
</evidence>
<reference evidence="5 6" key="1">
    <citation type="submission" date="2014-06" db="EMBL/GenBank/DDBJ databases">
        <title>Evolutionary Origins and Diversification of the Mycorrhizal Mutualists.</title>
        <authorList>
            <consortium name="DOE Joint Genome Institute"/>
            <consortium name="Mycorrhizal Genomics Consortium"/>
            <person name="Kohler A."/>
            <person name="Kuo A."/>
            <person name="Nagy L.G."/>
            <person name="Floudas D."/>
            <person name="Copeland A."/>
            <person name="Barry K.W."/>
            <person name="Cichocki N."/>
            <person name="Veneault-Fourrey C."/>
            <person name="LaButti K."/>
            <person name="Lindquist E.A."/>
            <person name="Lipzen A."/>
            <person name="Lundell T."/>
            <person name="Morin E."/>
            <person name="Murat C."/>
            <person name="Riley R."/>
            <person name="Ohm R."/>
            <person name="Sun H."/>
            <person name="Tunlid A."/>
            <person name="Henrissat B."/>
            <person name="Grigoriev I.V."/>
            <person name="Hibbett D.S."/>
            <person name="Martin F."/>
        </authorList>
    </citation>
    <scope>NUCLEOTIDE SEQUENCE [LARGE SCALE GENOMIC DNA]</scope>
    <source>
        <strain evidence="5 6">SS14</strain>
    </source>
</reference>
<dbReference type="HOGENOM" id="CLU_1518780_0_0_1"/>
<name>A0A0C9V197_SPHS4</name>
<evidence type="ECO:0000313" key="5">
    <source>
        <dbReference type="EMBL" id="KIJ31235.1"/>
    </source>
</evidence>
<dbReference type="Proteomes" id="UP000054279">
    <property type="component" value="Unassembled WGS sequence"/>
</dbReference>
<dbReference type="SUPFAM" id="SSF52540">
    <property type="entry name" value="P-loop containing nucleoside triphosphate hydrolases"/>
    <property type="match status" value="1"/>
</dbReference>